<evidence type="ECO:0000313" key="3">
    <source>
        <dbReference type="Proteomes" id="UP000265515"/>
    </source>
</evidence>
<dbReference type="AlphaFoldDB" id="A0A388LJA1"/>
<feature type="compositionally biased region" description="Acidic residues" evidence="1">
    <location>
        <begin position="341"/>
        <end position="351"/>
    </location>
</feature>
<dbReference type="Gramene" id="GBG82347">
    <property type="protein sequence ID" value="GBG82347"/>
    <property type="gene ID" value="CBR_g34631"/>
</dbReference>
<dbReference type="EMBL" id="BFEA01000404">
    <property type="protein sequence ID" value="GBG82347.1"/>
    <property type="molecule type" value="Genomic_DNA"/>
</dbReference>
<accession>A0A388LJA1</accession>
<feature type="region of interest" description="Disordered" evidence="1">
    <location>
        <begin position="158"/>
        <end position="257"/>
    </location>
</feature>
<evidence type="ECO:0000256" key="1">
    <source>
        <dbReference type="SAM" id="MobiDB-lite"/>
    </source>
</evidence>
<name>A0A388LJA1_CHABU</name>
<dbReference type="OrthoDB" id="10021186at2759"/>
<organism evidence="2 3">
    <name type="scientific">Chara braunii</name>
    <name type="common">Braun's stonewort</name>
    <dbReference type="NCBI Taxonomy" id="69332"/>
    <lineage>
        <taxon>Eukaryota</taxon>
        <taxon>Viridiplantae</taxon>
        <taxon>Streptophyta</taxon>
        <taxon>Charophyceae</taxon>
        <taxon>Charales</taxon>
        <taxon>Characeae</taxon>
        <taxon>Chara</taxon>
    </lineage>
</organism>
<comment type="caution">
    <text evidence="2">The sequence shown here is derived from an EMBL/GenBank/DDBJ whole genome shotgun (WGS) entry which is preliminary data.</text>
</comment>
<feature type="compositionally biased region" description="Basic and acidic residues" evidence="1">
    <location>
        <begin position="164"/>
        <end position="174"/>
    </location>
</feature>
<keyword evidence="3" id="KW-1185">Reference proteome</keyword>
<sequence length="998" mass="109172">MDNAPASFTPHDGRSAERSPTWPASGNATPVSPHAGQRGLLGVSPYGSPDDMRSTKSPRVHSLSPTVVVTPGVAVVHSPLPPLLPCPTCRPYTPVHPMSDFDALCFPVLSPPLQPRRLQFLSCAAQPFPPPLFVGRDGLDSIPLEGCSQSSGVVFGSGGSTLRDGGRRSVESRVSHSFAASGHGQGGVLDDARCASAGDTHDRNSARRSLVSRFDEDDNVCGSGDGPDRCNPGAQNLGAGRSEHSGGSLGQFGSQSTGSAKYSRLFLTTTCKERLRLLQSAMKEVSDKSGVMSDVIDRLLHWSLPAIRSEFGDGVASRIERTLPASNRADVFRLGAGGDDSTADAEDDGEREGEGSGGGNGGSFCESDDSLPHSGHGSQRGRRSRGRPPSRGRSRSRFEHVRPLCWHDSKDGALQTGPCNNRSAHVLESMGHWEGSKAPDIVFVEPVKLLQLLGLFDLSCPRHGGGCAVDVSSVGYPGQICRISLACDKSCRWTWHSALVGGAVYSCRLQEQLFHAIVTAGMTDTVLNDFCIAFGVTPVHKPTFYGCMRGEPNVREGWNAKVVRQSVRYCDLAIMRSGRPVTLMVDGRYDSARGLKIWCIVSDDCAALGPQLERLGIEWQKDCHHKVKNIRKALRKVVTLKVPKKLNNPHQCLSESQFMQFTKKELLDALTDRFGPGSLTAKKERLKKSDFVALVMSKMYLYGTMKNNKSLVVDADGVTEFHIHEVGHWFLRASQLCTDEGGDFVTLHNDVMMIVDHWVGDHSRCVADRELLCSKAGGPSRLPLYTHDDPVYDIIRQTLGRHCNTTVCSYYTEFRHTSTVETFQGTIIIYVKKALHFEKSYEPHLAIAVIRWNSHTWQDPLEYRVHRPSGTSIRPRPSHYRHNRPPTDSWMDRLSTFIFGSKCVSDWARRLLEYDDCDVSGEVGSSTPPLPRDLFCRGEDTIARDEDDVASDADPDVVGDDDVFIIGDGDGLLGPADAVSDRSCDSLLDEDDVELFDD</sequence>
<feature type="region of interest" description="Disordered" evidence="1">
    <location>
        <begin position="1"/>
        <end position="62"/>
    </location>
</feature>
<feature type="compositionally biased region" description="Basic residues" evidence="1">
    <location>
        <begin position="379"/>
        <end position="395"/>
    </location>
</feature>
<feature type="region of interest" description="Disordered" evidence="1">
    <location>
        <begin position="332"/>
        <end position="397"/>
    </location>
</feature>
<evidence type="ECO:0000313" key="2">
    <source>
        <dbReference type="EMBL" id="GBG82347.1"/>
    </source>
</evidence>
<protein>
    <submittedName>
        <fullName evidence="2">Uncharacterized protein</fullName>
    </submittedName>
</protein>
<reference evidence="2 3" key="1">
    <citation type="journal article" date="2018" name="Cell">
        <title>The Chara Genome: Secondary Complexity and Implications for Plant Terrestrialization.</title>
        <authorList>
            <person name="Nishiyama T."/>
            <person name="Sakayama H."/>
            <person name="Vries J.D."/>
            <person name="Buschmann H."/>
            <person name="Saint-Marcoux D."/>
            <person name="Ullrich K.K."/>
            <person name="Haas F.B."/>
            <person name="Vanderstraeten L."/>
            <person name="Becker D."/>
            <person name="Lang D."/>
            <person name="Vosolsobe S."/>
            <person name="Rombauts S."/>
            <person name="Wilhelmsson P.K.I."/>
            <person name="Janitza P."/>
            <person name="Kern R."/>
            <person name="Heyl A."/>
            <person name="Rumpler F."/>
            <person name="Villalobos L.I.A.C."/>
            <person name="Clay J.M."/>
            <person name="Skokan R."/>
            <person name="Toyoda A."/>
            <person name="Suzuki Y."/>
            <person name="Kagoshima H."/>
            <person name="Schijlen E."/>
            <person name="Tajeshwar N."/>
            <person name="Catarino B."/>
            <person name="Hetherington A.J."/>
            <person name="Saltykova A."/>
            <person name="Bonnot C."/>
            <person name="Breuninger H."/>
            <person name="Symeonidi A."/>
            <person name="Radhakrishnan G.V."/>
            <person name="Van Nieuwerburgh F."/>
            <person name="Deforce D."/>
            <person name="Chang C."/>
            <person name="Karol K.G."/>
            <person name="Hedrich R."/>
            <person name="Ulvskov P."/>
            <person name="Glockner G."/>
            <person name="Delwiche C.F."/>
            <person name="Petrasek J."/>
            <person name="Van de Peer Y."/>
            <person name="Friml J."/>
            <person name="Beilby M."/>
            <person name="Dolan L."/>
            <person name="Kohara Y."/>
            <person name="Sugano S."/>
            <person name="Fujiyama A."/>
            <person name="Delaux P.-M."/>
            <person name="Quint M."/>
            <person name="TheiBen G."/>
            <person name="Hagemann M."/>
            <person name="Harholt J."/>
            <person name="Dunand C."/>
            <person name="Zachgo S."/>
            <person name="Langdale J."/>
            <person name="Maumus F."/>
            <person name="Straeten D.V.D."/>
            <person name="Gould S.B."/>
            <person name="Rensing S.A."/>
        </authorList>
    </citation>
    <scope>NUCLEOTIDE SEQUENCE [LARGE SCALE GENOMIC DNA]</scope>
    <source>
        <strain evidence="2 3">S276</strain>
    </source>
</reference>
<gene>
    <name evidence="2" type="ORF">CBR_g34631</name>
</gene>
<proteinExistence type="predicted"/>
<dbReference type="Proteomes" id="UP000265515">
    <property type="component" value="Unassembled WGS sequence"/>
</dbReference>